<dbReference type="EMBL" id="GBEZ01025094">
    <property type="protein sequence ID" value="JAC61957.1"/>
    <property type="molecule type" value="Transcribed_RNA"/>
</dbReference>
<name>A0A061QMR8_9CHLO</name>
<dbReference type="AlphaFoldDB" id="A0A061QMR8"/>
<proteinExistence type="predicted"/>
<organism evidence="1">
    <name type="scientific">Tetraselmis sp. GSL018</name>
    <dbReference type="NCBI Taxonomy" id="582737"/>
    <lineage>
        <taxon>Eukaryota</taxon>
        <taxon>Viridiplantae</taxon>
        <taxon>Chlorophyta</taxon>
        <taxon>core chlorophytes</taxon>
        <taxon>Chlorodendrophyceae</taxon>
        <taxon>Chlorodendrales</taxon>
        <taxon>Chlorodendraceae</taxon>
        <taxon>Tetraselmis</taxon>
    </lineage>
</organism>
<dbReference type="EMBL" id="GBEZ01017580">
    <property type="protein sequence ID" value="JAC68766.1"/>
    <property type="molecule type" value="Transcribed_RNA"/>
</dbReference>
<accession>A0A061QMR8</accession>
<reference evidence="1" key="1">
    <citation type="submission" date="2014-05" db="EMBL/GenBank/DDBJ databases">
        <title>The transcriptome of the halophilic microalga Tetraselmis sp. GSL018 isolated from the Great Salt Lake, Utah.</title>
        <authorList>
            <person name="Jinkerson R.E."/>
            <person name="D'Adamo S."/>
            <person name="Posewitz M.C."/>
        </authorList>
    </citation>
    <scope>NUCLEOTIDE SEQUENCE</scope>
    <source>
        <strain evidence="1">GSL018</strain>
    </source>
</reference>
<gene>
    <name evidence="1" type="ORF">TSPGSL018_24687</name>
    <name evidence="2" type="ORF">TSPGSL018_7972</name>
</gene>
<sequence>MKERALLSTSAVLRDYREVLKLISYLPENQQREHREEIRQEIKSNKDVSDPGTALDRHRKLVAKLSYLRMITPRQAHKSTSSSAGTYVLRQGDLLEGAAESKGRRVADGVLSMEEARAYHHRLLKRQYFGREPPNTRKFF</sequence>
<evidence type="ECO:0008006" key="3">
    <source>
        <dbReference type="Google" id="ProtNLM"/>
    </source>
</evidence>
<evidence type="ECO:0000313" key="1">
    <source>
        <dbReference type="EMBL" id="JAC61957.1"/>
    </source>
</evidence>
<protein>
    <recommendedName>
        <fullName evidence="3">Complex 1 LYR protein</fullName>
    </recommendedName>
</protein>
<evidence type="ECO:0000313" key="2">
    <source>
        <dbReference type="EMBL" id="JAC68766.1"/>
    </source>
</evidence>